<organism evidence="3">
    <name type="scientific">Ralstonia solanacearum</name>
    <name type="common">Pseudomonas solanacearum</name>
    <dbReference type="NCBI Taxonomy" id="305"/>
    <lineage>
        <taxon>Bacteria</taxon>
        <taxon>Pseudomonadati</taxon>
        <taxon>Pseudomonadota</taxon>
        <taxon>Betaproteobacteria</taxon>
        <taxon>Burkholderiales</taxon>
        <taxon>Burkholderiaceae</taxon>
        <taxon>Ralstonia</taxon>
        <taxon>Ralstonia solanacearum species complex</taxon>
    </lineage>
</organism>
<accession>A0A809E7N1</accession>
<keyword evidence="2" id="KW-0472">Membrane</keyword>
<evidence type="ECO:0008006" key="4">
    <source>
        <dbReference type="Google" id="ProtNLM"/>
    </source>
</evidence>
<feature type="region of interest" description="Disordered" evidence="1">
    <location>
        <begin position="133"/>
        <end position="252"/>
    </location>
</feature>
<sequence length="252" mass="25116">MSNNGDLKPEGRPTLFKSQSETDENGHTRILASLEGRVGASGNAPKEKGLRYGIAAAVAVLVVGGGSWVAFGLSPEPATTPVAAQTAPVLQAGAQHAVPAAAEAASAPAVAQAASAPPAAAPVAATIVNVETDDAHAPDKPANEAPPPAKFFAKDSADEPHPAASAIGNATKKDDTAQGRAETAKLVAKSTLPADKEAHSTKAKPQAAAKPARNRKGALTADDPDADLLAALLAPHPANTGKTPNPPNHGGQ</sequence>
<feature type="compositionally biased region" description="Low complexity" evidence="1">
    <location>
        <begin position="227"/>
        <end position="238"/>
    </location>
</feature>
<feature type="compositionally biased region" description="Basic and acidic residues" evidence="1">
    <location>
        <begin position="152"/>
        <end position="161"/>
    </location>
</feature>
<evidence type="ECO:0000256" key="1">
    <source>
        <dbReference type="SAM" id="MobiDB-lite"/>
    </source>
</evidence>
<keyword evidence="2" id="KW-0812">Transmembrane</keyword>
<feature type="compositionally biased region" description="Basic and acidic residues" evidence="1">
    <location>
        <begin position="133"/>
        <end position="142"/>
    </location>
</feature>
<evidence type="ECO:0000256" key="2">
    <source>
        <dbReference type="SAM" id="Phobius"/>
    </source>
</evidence>
<keyword evidence="3" id="KW-0614">Plasmid</keyword>
<feature type="transmembrane region" description="Helical" evidence="2">
    <location>
        <begin position="52"/>
        <end position="71"/>
    </location>
</feature>
<keyword evidence="2" id="KW-1133">Transmembrane helix</keyword>
<proteinExistence type="predicted"/>
<feature type="region of interest" description="Disordered" evidence="1">
    <location>
        <begin position="1"/>
        <end position="28"/>
    </location>
</feature>
<geneLocation type="plasmid" evidence="3">
    <name>unnamed</name>
</geneLocation>
<dbReference type="AlphaFoldDB" id="A0A809E7N1"/>
<name>A0A809E7N1_RALSL</name>
<dbReference type="EMBL" id="CP026093">
    <property type="protein sequence ID" value="AYB58523.1"/>
    <property type="molecule type" value="Genomic_DNA"/>
</dbReference>
<protein>
    <recommendedName>
        <fullName evidence="4">Transmembrane protein</fullName>
    </recommendedName>
</protein>
<reference evidence="3" key="1">
    <citation type="submission" date="2018-01" db="EMBL/GenBank/DDBJ databases">
        <title>Complete Genome Sequence of three strains from Ralstonia solanacearum ecotype Moko sequevar IIA-53 from Brazil.</title>
        <authorList>
            <person name="Silva J.R."/>
            <person name="Albuquerque G.M.R."/>
            <person name="Pais A.K.L."/>
            <person name="Silva A.M.F."/>
            <person name="Boiteux M.E.N.F."/>
            <person name="Souza E.B."/>
            <person name="Mariano R.L.R."/>
        </authorList>
    </citation>
    <scope>NUCLEOTIDE SEQUENCE [LARGE SCALE GENOMIC DNA]</scope>
    <source>
        <strain evidence="3">SFC</strain>
        <plasmid evidence="3">unnamed</plasmid>
    </source>
</reference>
<evidence type="ECO:0000313" key="3">
    <source>
        <dbReference type="EMBL" id="AYB58523.1"/>
    </source>
</evidence>
<gene>
    <name evidence="3" type="ORF">C2L97_21500</name>
</gene>